<evidence type="ECO:0000256" key="1">
    <source>
        <dbReference type="SAM" id="MobiDB-lite"/>
    </source>
</evidence>
<sequence length="128" mass="13662">MAAAARKAGVSNFAWRSAENGWRWLAAGEATTHRASAEALAAMAFAFDISPKELLAVGRGDAAAELKKLLRARDIAGPTVDLSNVDSDDLLEELRRRLHGESAYVPGPSQLAAARKLDPNDASTFDQD</sequence>
<feature type="region of interest" description="Disordered" evidence="1">
    <location>
        <begin position="109"/>
        <end position="128"/>
    </location>
</feature>
<protein>
    <submittedName>
        <fullName evidence="2">Uncharacterized protein</fullName>
    </submittedName>
</protein>
<comment type="caution">
    <text evidence="2">The sequence shown here is derived from an EMBL/GenBank/DDBJ whole genome shotgun (WGS) entry which is preliminary data.</text>
</comment>
<organism evidence="2 3">
    <name type="scientific">Corynebacterium xerosis</name>
    <dbReference type="NCBI Taxonomy" id="1725"/>
    <lineage>
        <taxon>Bacteria</taxon>
        <taxon>Bacillati</taxon>
        <taxon>Actinomycetota</taxon>
        <taxon>Actinomycetes</taxon>
        <taxon>Mycobacteriales</taxon>
        <taxon>Corynebacteriaceae</taxon>
        <taxon>Corynebacterium</taxon>
    </lineage>
</organism>
<name>A0A2N6T227_9CORY</name>
<dbReference type="AlphaFoldDB" id="A0A2N6T227"/>
<accession>A0A2N6T227</accession>
<proteinExistence type="predicted"/>
<dbReference type="Proteomes" id="UP000235363">
    <property type="component" value="Unassembled WGS sequence"/>
</dbReference>
<evidence type="ECO:0000313" key="3">
    <source>
        <dbReference type="Proteomes" id="UP000235363"/>
    </source>
</evidence>
<evidence type="ECO:0000313" key="2">
    <source>
        <dbReference type="EMBL" id="PMC63388.1"/>
    </source>
</evidence>
<reference evidence="2 3" key="1">
    <citation type="submission" date="2017-09" db="EMBL/GenBank/DDBJ databases">
        <title>Bacterial strain isolated from the female urinary microbiota.</title>
        <authorList>
            <person name="Thomas-White K."/>
            <person name="Kumar N."/>
            <person name="Forster S."/>
            <person name="Putonti C."/>
            <person name="Lawley T."/>
            <person name="Wolfe A.J."/>
        </authorList>
    </citation>
    <scope>NUCLEOTIDE SEQUENCE [LARGE SCALE GENOMIC DNA]</scope>
    <source>
        <strain evidence="2 3">UMB0908</strain>
    </source>
</reference>
<gene>
    <name evidence="2" type="ORF">CJ204_00780</name>
</gene>
<dbReference type="EMBL" id="PNHF01000001">
    <property type="protein sequence ID" value="PMC63388.1"/>
    <property type="molecule type" value="Genomic_DNA"/>
</dbReference>